<dbReference type="InterPro" id="IPR013517">
    <property type="entry name" value="FG-GAP"/>
</dbReference>
<feature type="signal peptide" evidence="2">
    <location>
        <begin position="1"/>
        <end position="23"/>
    </location>
</feature>
<evidence type="ECO:0000256" key="1">
    <source>
        <dbReference type="ARBA" id="ARBA00022729"/>
    </source>
</evidence>
<dbReference type="Proteomes" id="UP001058267">
    <property type="component" value="Chromosome"/>
</dbReference>
<evidence type="ECO:0000313" key="4">
    <source>
        <dbReference type="Proteomes" id="UP001058267"/>
    </source>
</evidence>
<dbReference type="InterPro" id="IPR028994">
    <property type="entry name" value="Integrin_alpha_N"/>
</dbReference>
<protein>
    <submittedName>
        <fullName evidence="3">VCBS repeat-containing protein</fullName>
    </submittedName>
</protein>
<dbReference type="SUPFAM" id="SSF69318">
    <property type="entry name" value="Integrin alpha N-terminal domain"/>
    <property type="match status" value="1"/>
</dbReference>
<evidence type="ECO:0000256" key="2">
    <source>
        <dbReference type="SAM" id="SignalP"/>
    </source>
</evidence>
<name>A0ABY5VA84_9BACT</name>
<keyword evidence="1 2" id="KW-0732">Signal</keyword>
<accession>A0ABY5VA84</accession>
<evidence type="ECO:0000313" key="3">
    <source>
        <dbReference type="EMBL" id="UWN66542.1"/>
    </source>
</evidence>
<organism evidence="3 4">
    <name type="scientific">Alistipes senegalensis JC50</name>
    <dbReference type="NCBI Taxonomy" id="1033732"/>
    <lineage>
        <taxon>Bacteria</taxon>
        <taxon>Pseudomonadati</taxon>
        <taxon>Bacteroidota</taxon>
        <taxon>Bacteroidia</taxon>
        <taxon>Bacteroidales</taxon>
        <taxon>Rikenellaceae</taxon>
        <taxon>Alistipes</taxon>
    </lineage>
</organism>
<dbReference type="EMBL" id="CP102252">
    <property type="protein sequence ID" value="UWN66542.1"/>
    <property type="molecule type" value="Genomic_DNA"/>
</dbReference>
<dbReference type="Pfam" id="PF13517">
    <property type="entry name" value="FG-GAP_3"/>
    <property type="match status" value="1"/>
</dbReference>
<dbReference type="Gene3D" id="2.130.10.130">
    <property type="entry name" value="Integrin alpha, N-terminal"/>
    <property type="match status" value="1"/>
</dbReference>
<sequence>MKIPIRFLLTTLLGLWTGASVQAANPEVLECRLHVTGIGDFALHSISARILGTAFLDDPKHPDLFMLGDKYYKNECFRYSCVDRGKDGVPVFERKERIKLPDGALAKICIRQRGKQIYLFWCSDKELKYAEYDAKKAAFLEKGALPLPEMKWNPKNITVELPDDGSLRVSASCTIVSSTKAPGNWRAADYFPYDGTGVWRGRFGADGFFSFNYPKFPKGTASEPQFIAASEKEIFGSSNGIDVIRYPGQDGIITGSSYGGLYFLKRKADGTCEPKRHIVDETFNALRHPTIWPTPVVYPNEQGEYVDLLATGEGGAFYYRFTGKFASDGRPVYDDPVTLKEKNPALYAGSLVTPTLVDWDGDGKLDIVCGNSAGHILFFRNAGTNRNPSFRSGTYLKAGNEIIHIQPGYGEDIQGPGESRWGYVGANVFDWNNDGKPDILTNDSRGKHTVFMQGANGLKAGKSIYLNDLELHGMWRCRPGVGTMAGKYVYFTLDDQDEIHRYFREDDYNLTDGGKMKLTDGSSVKANWLEAGGKGRLRFEIVDWDGDGIKDLLLATNMHHMIPDTIRGIPWSRPKPLRGATLLFLRNAGTEADPVFEFPKQLKYKGELVRFGHHGCGASTGMIGKITDGLPNVVVGDERGSIYLLEREHLSW</sequence>
<keyword evidence="4" id="KW-1185">Reference proteome</keyword>
<dbReference type="RefSeq" id="WP_019151916.1">
    <property type="nucleotide sequence ID" value="NZ_CP102252.1"/>
</dbReference>
<gene>
    <name evidence="3" type="ORF">NQ519_06835</name>
</gene>
<reference evidence="3" key="1">
    <citation type="journal article" date="2022" name="Cell">
        <title>Design, construction, and in vivo augmentation of a complex gut microbiome.</title>
        <authorList>
            <person name="Cheng A.G."/>
            <person name="Ho P.Y."/>
            <person name="Aranda-Diaz A."/>
            <person name="Jain S."/>
            <person name="Yu F.B."/>
            <person name="Meng X."/>
            <person name="Wang M."/>
            <person name="Iakiviak M."/>
            <person name="Nagashima K."/>
            <person name="Zhao A."/>
            <person name="Murugkar P."/>
            <person name="Patil A."/>
            <person name="Atabakhsh K."/>
            <person name="Weakley A."/>
            <person name="Yan J."/>
            <person name="Brumbaugh A.R."/>
            <person name="Higginbottom S."/>
            <person name="Dimas A."/>
            <person name="Shiver A.L."/>
            <person name="Deutschbauer A."/>
            <person name="Neff N."/>
            <person name="Sonnenburg J.L."/>
            <person name="Huang K.C."/>
            <person name="Fischbach M.A."/>
        </authorList>
    </citation>
    <scope>NUCLEOTIDE SEQUENCE</scope>
    <source>
        <strain evidence="3">JC50</strain>
    </source>
</reference>
<feature type="chain" id="PRO_5045150347" evidence="2">
    <location>
        <begin position="24"/>
        <end position="652"/>
    </location>
</feature>
<proteinExistence type="predicted"/>